<dbReference type="AlphaFoldDB" id="A0A1M7CCQ5"/>
<dbReference type="GO" id="GO:0005737">
    <property type="term" value="C:cytoplasm"/>
    <property type="evidence" value="ECO:0007669"/>
    <property type="project" value="UniProtKB-UniRule"/>
</dbReference>
<keyword evidence="3" id="KW-0677">Repeat</keyword>
<evidence type="ECO:0000256" key="6">
    <source>
        <dbReference type="ARBA" id="ARBA00023163"/>
    </source>
</evidence>
<evidence type="ECO:0000259" key="8">
    <source>
        <dbReference type="PROSITE" id="PS51740"/>
    </source>
</evidence>
<dbReference type="CDD" id="cd16320">
    <property type="entry name" value="MraZ_N"/>
    <property type="match status" value="1"/>
</dbReference>
<evidence type="ECO:0000256" key="7">
    <source>
        <dbReference type="HAMAP-Rule" id="MF_01008"/>
    </source>
</evidence>
<dbReference type="GO" id="GO:0000976">
    <property type="term" value="F:transcription cis-regulatory region binding"/>
    <property type="evidence" value="ECO:0007669"/>
    <property type="project" value="TreeGrafter"/>
</dbReference>
<dbReference type="EMBL" id="FRCB01000002">
    <property type="protein sequence ID" value="SHL65028.1"/>
    <property type="molecule type" value="Genomic_DNA"/>
</dbReference>
<dbReference type="InterPro" id="IPR003444">
    <property type="entry name" value="MraZ"/>
</dbReference>
<dbReference type="Gene3D" id="3.40.1550.20">
    <property type="entry name" value="Transcriptional regulator MraZ domain"/>
    <property type="match status" value="1"/>
</dbReference>
<proteinExistence type="inferred from homology"/>
<protein>
    <recommendedName>
        <fullName evidence="1 7">Transcriptional regulator MraZ</fullName>
    </recommendedName>
</protein>
<dbReference type="InterPro" id="IPR020603">
    <property type="entry name" value="MraZ_dom"/>
</dbReference>
<reference evidence="9 10" key="1">
    <citation type="submission" date="2016-11" db="EMBL/GenBank/DDBJ databases">
        <authorList>
            <person name="Varghese N."/>
            <person name="Submissions S."/>
        </authorList>
    </citation>
    <scope>NUCLEOTIDE SEQUENCE [LARGE SCALE GENOMIC DNA]</scope>
    <source>
        <strain evidence="9 10">DSM 28249</strain>
    </source>
</reference>
<comment type="similarity">
    <text evidence="7">Belongs to the MraZ family.</text>
</comment>
<evidence type="ECO:0000256" key="4">
    <source>
        <dbReference type="ARBA" id="ARBA00023015"/>
    </source>
</evidence>
<dbReference type="InterPro" id="IPR038619">
    <property type="entry name" value="MraZ_sf"/>
</dbReference>
<dbReference type="HAMAP" id="MF_01008">
    <property type="entry name" value="MraZ"/>
    <property type="match status" value="1"/>
</dbReference>
<accession>A0A1M7CCQ5</accession>
<sequence length="199" mass="22503">MGSGSSSIRRFVSGGFKTRARHSGDIREADGTVVRRFRGESQHKVDSKGRVSIPASFRRVLEASDPNWTEGLNPELVIVYGDHRRNYLECYTMEAIAEVDAKIDALPRGSMERRMLQRLFHGQSYPTNVDETGRLVLPAKLRQKIALDTEAFFIAAGDTFQIWKPETYESEELARTEQWLEELPEDVDPLSFLDGPQGA</sequence>
<organism evidence="9 10">
    <name type="scientific">Roseovarius litoreus</name>
    <dbReference type="NCBI Taxonomy" id="1155722"/>
    <lineage>
        <taxon>Bacteria</taxon>
        <taxon>Pseudomonadati</taxon>
        <taxon>Pseudomonadota</taxon>
        <taxon>Alphaproteobacteria</taxon>
        <taxon>Rhodobacterales</taxon>
        <taxon>Roseobacteraceae</taxon>
        <taxon>Roseovarius</taxon>
    </lineage>
</organism>
<dbReference type="GO" id="GO:0009295">
    <property type="term" value="C:nucleoid"/>
    <property type="evidence" value="ECO:0007669"/>
    <property type="project" value="UniProtKB-SubCell"/>
</dbReference>
<feature type="domain" description="SpoVT-AbrB" evidence="8">
    <location>
        <begin position="40"/>
        <end position="83"/>
    </location>
</feature>
<dbReference type="GO" id="GO:2000143">
    <property type="term" value="P:negative regulation of DNA-templated transcription initiation"/>
    <property type="evidence" value="ECO:0007669"/>
    <property type="project" value="TreeGrafter"/>
</dbReference>
<keyword evidence="4 7" id="KW-0805">Transcription regulation</keyword>
<dbReference type="InterPro" id="IPR007159">
    <property type="entry name" value="SpoVT-AbrB_dom"/>
</dbReference>
<evidence type="ECO:0000256" key="3">
    <source>
        <dbReference type="ARBA" id="ARBA00022737"/>
    </source>
</evidence>
<evidence type="ECO:0000313" key="9">
    <source>
        <dbReference type="EMBL" id="SHL65028.1"/>
    </source>
</evidence>
<dbReference type="InterPro" id="IPR035642">
    <property type="entry name" value="MraZ_N"/>
</dbReference>
<dbReference type="InterPro" id="IPR035644">
    <property type="entry name" value="MraZ_C"/>
</dbReference>
<dbReference type="SUPFAM" id="SSF89447">
    <property type="entry name" value="AbrB/MazE/MraZ-like"/>
    <property type="match status" value="1"/>
</dbReference>
<dbReference type="Pfam" id="PF02381">
    <property type="entry name" value="MraZ"/>
    <property type="match status" value="2"/>
</dbReference>
<dbReference type="Proteomes" id="UP000322545">
    <property type="component" value="Unassembled WGS sequence"/>
</dbReference>
<comment type="subcellular location">
    <subcellularLocation>
        <location evidence="7">Cytoplasm</location>
        <location evidence="7">Nucleoid</location>
    </subcellularLocation>
</comment>
<feature type="domain" description="SpoVT-AbrB" evidence="8">
    <location>
        <begin position="124"/>
        <end position="167"/>
    </location>
</feature>
<dbReference type="NCBIfam" id="NF001476">
    <property type="entry name" value="PRK00326.2-2"/>
    <property type="match status" value="1"/>
</dbReference>
<gene>
    <name evidence="7" type="primary">mraZ</name>
    <name evidence="9" type="ORF">SAMN05443432_102111</name>
</gene>
<dbReference type="InterPro" id="IPR037914">
    <property type="entry name" value="SpoVT-AbrB_sf"/>
</dbReference>
<keyword evidence="5 7" id="KW-0238">DNA-binding</keyword>
<comment type="subunit">
    <text evidence="7">Forms oligomers.</text>
</comment>
<keyword evidence="6 7" id="KW-0804">Transcription</keyword>
<name>A0A1M7CCQ5_9RHOB</name>
<evidence type="ECO:0000256" key="2">
    <source>
        <dbReference type="ARBA" id="ARBA00022490"/>
    </source>
</evidence>
<dbReference type="PROSITE" id="PS51740">
    <property type="entry name" value="SPOVT_ABRB"/>
    <property type="match status" value="2"/>
</dbReference>
<evidence type="ECO:0000313" key="10">
    <source>
        <dbReference type="Proteomes" id="UP000322545"/>
    </source>
</evidence>
<evidence type="ECO:0000256" key="1">
    <source>
        <dbReference type="ARBA" id="ARBA00013860"/>
    </source>
</evidence>
<dbReference type="CDD" id="cd16321">
    <property type="entry name" value="MraZ_C"/>
    <property type="match status" value="1"/>
</dbReference>
<evidence type="ECO:0000256" key="5">
    <source>
        <dbReference type="ARBA" id="ARBA00023125"/>
    </source>
</evidence>
<keyword evidence="2 7" id="KW-0963">Cytoplasm</keyword>
<dbReference type="PANTHER" id="PTHR34701">
    <property type="entry name" value="TRANSCRIPTIONAL REGULATOR MRAZ"/>
    <property type="match status" value="1"/>
</dbReference>
<dbReference type="PANTHER" id="PTHR34701:SF1">
    <property type="entry name" value="TRANSCRIPTIONAL REGULATOR MRAZ"/>
    <property type="match status" value="1"/>
</dbReference>
<dbReference type="GO" id="GO:0003700">
    <property type="term" value="F:DNA-binding transcription factor activity"/>
    <property type="evidence" value="ECO:0007669"/>
    <property type="project" value="UniProtKB-UniRule"/>
</dbReference>
<keyword evidence="10" id="KW-1185">Reference proteome</keyword>